<dbReference type="Proteomes" id="UP000199062">
    <property type="component" value="Unassembled WGS sequence"/>
</dbReference>
<sequence>MSSTHEGSTLITETEAPTDRLDRDDVFHILQCRRRRLVLKYLQEHDGPADMRDVTEAIAAVENDTTVAQLRSQERQRVYIALYQSHLPKMDRDGIINYEQDRGVVERTARTAQFDPYLVNEPTLLPESETTDEGPVDDGPVNEGPADQGPVDQNRDDASSASDTAGGWNQPSLVAAGGGLALVASVYAATTLAGPAALVAVAVGALVAVLAGVYYYRESIVEAGA</sequence>
<evidence type="ECO:0000256" key="1">
    <source>
        <dbReference type="SAM" id="MobiDB-lite"/>
    </source>
</evidence>
<feature type="transmembrane region" description="Helical" evidence="2">
    <location>
        <begin position="196"/>
        <end position="216"/>
    </location>
</feature>
<feature type="region of interest" description="Disordered" evidence="1">
    <location>
        <begin position="116"/>
        <end position="166"/>
    </location>
</feature>
<dbReference type="RefSeq" id="WP_245778591.1">
    <property type="nucleotide sequence ID" value="NZ_FOZK01000001.1"/>
</dbReference>
<dbReference type="EMBL" id="FOZK01000001">
    <property type="protein sequence ID" value="SFR88942.1"/>
    <property type="molecule type" value="Genomic_DNA"/>
</dbReference>
<evidence type="ECO:0000259" key="3">
    <source>
        <dbReference type="Pfam" id="PF24035"/>
    </source>
</evidence>
<protein>
    <recommendedName>
        <fullName evidence="3">DUF7344 domain-containing protein</fullName>
    </recommendedName>
</protein>
<evidence type="ECO:0000313" key="5">
    <source>
        <dbReference type="Proteomes" id="UP000199062"/>
    </source>
</evidence>
<dbReference type="Pfam" id="PF24035">
    <property type="entry name" value="DUF7344"/>
    <property type="match status" value="1"/>
</dbReference>
<feature type="domain" description="DUF7344" evidence="3">
    <location>
        <begin position="27"/>
        <end position="106"/>
    </location>
</feature>
<name>A0A1I6KCH3_9EURY</name>
<proteinExistence type="predicted"/>
<dbReference type="InterPro" id="IPR055768">
    <property type="entry name" value="DUF7344"/>
</dbReference>
<evidence type="ECO:0000313" key="4">
    <source>
        <dbReference type="EMBL" id="SFR88942.1"/>
    </source>
</evidence>
<evidence type="ECO:0000256" key="2">
    <source>
        <dbReference type="SAM" id="Phobius"/>
    </source>
</evidence>
<keyword evidence="2" id="KW-0472">Membrane</keyword>
<keyword evidence="5" id="KW-1185">Reference proteome</keyword>
<keyword evidence="2" id="KW-0812">Transmembrane</keyword>
<organism evidence="4 5">
    <name type="scientific">Halomicrobium zhouii</name>
    <dbReference type="NCBI Taxonomy" id="767519"/>
    <lineage>
        <taxon>Archaea</taxon>
        <taxon>Methanobacteriati</taxon>
        <taxon>Methanobacteriota</taxon>
        <taxon>Stenosarchaea group</taxon>
        <taxon>Halobacteria</taxon>
        <taxon>Halobacteriales</taxon>
        <taxon>Haloarculaceae</taxon>
        <taxon>Halomicrobium</taxon>
    </lineage>
</organism>
<gene>
    <name evidence="4" type="ORF">SAMN05216559_0555</name>
</gene>
<keyword evidence="2" id="KW-1133">Transmembrane helix</keyword>
<accession>A0A1I6KCH3</accession>
<reference evidence="4 5" key="1">
    <citation type="submission" date="2016-10" db="EMBL/GenBank/DDBJ databases">
        <authorList>
            <person name="de Groot N.N."/>
        </authorList>
    </citation>
    <scope>NUCLEOTIDE SEQUENCE [LARGE SCALE GENOMIC DNA]</scope>
    <source>
        <strain evidence="4 5">CGMCC 1.10457</strain>
    </source>
</reference>
<dbReference type="AlphaFoldDB" id="A0A1I6KCH3"/>